<proteinExistence type="predicted"/>
<keyword evidence="2" id="KW-1185">Reference proteome</keyword>
<protein>
    <submittedName>
        <fullName evidence="1">Uncharacterized protein</fullName>
    </submittedName>
</protein>
<gene>
    <name evidence="1" type="ORF">Tco_0839351</name>
</gene>
<dbReference type="Gene3D" id="2.60.120.650">
    <property type="entry name" value="Cupin"/>
    <property type="match status" value="1"/>
</dbReference>
<reference evidence="1" key="1">
    <citation type="journal article" date="2022" name="Int. J. Mol. Sci.">
        <title>Draft Genome of Tanacetum Coccineum: Genomic Comparison of Closely Related Tanacetum-Family Plants.</title>
        <authorList>
            <person name="Yamashiro T."/>
            <person name="Shiraishi A."/>
            <person name="Nakayama K."/>
            <person name="Satake H."/>
        </authorList>
    </citation>
    <scope>NUCLEOTIDE SEQUENCE</scope>
</reference>
<dbReference type="EMBL" id="BQNB010012543">
    <property type="protein sequence ID" value="GJT04889.1"/>
    <property type="molecule type" value="Genomic_DNA"/>
</dbReference>
<comment type="caution">
    <text evidence="1">The sequence shown here is derived from an EMBL/GenBank/DDBJ whole genome shotgun (WGS) entry which is preliminary data.</text>
</comment>
<sequence>MPHLIPIMPPMQTNKPHSPFIIPVSTYLIPVSIMLKVTYGNRIAVKLPPTDVIPDSVSKAHIAYGIAQELRRGHSVTNCHTSDAVNIFDERRLIASNNGKKVAVHVATLHPSKKPDAKSTGSKSIQKSLLLMVHAHASPATGTSRQMVVFRLITRINIEAVDNYLMLSFNIQEFKLLFC</sequence>
<organism evidence="1 2">
    <name type="scientific">Tanacetum coccineum</name>
    <dbReference type="NCBI Taxonomy" id="301880"/>
    <lineage>
        <taxon>Eukaryota</taxon>
        <taxon>Viridiplantae</taxon>
        <taxon>Streptophyta</taxon>
        <taxon>Embryophyta</taxon>
        <taxon>Tracheophyta</taxon>
        <taxon>Spermatophyta</taxon>
        <taxon>Magnoliopsida</taxon>
        <taxon>eudicotyledons</taxon>
        <taxon>Gunneridae</taxon>
        <taxon>Pentapetalae</taxon>
        <taxon>asterids</taxon>
        <taxon>campanulids</taxon>
        <taxon>Asterales</taxon>
        <taxon>Asteraceae</taxon>
        <taxon>Asteroideae</taxon>
        <taxon>Anthemideae</taxon>
        <taxon>Anthemidinae</taxon>
        <taxon>Tanacetum</taxon>
    </lineage>
</organism>
<dbReference type="Proteomes" id="UP001151760">
    <property type="component" value="Unassembled WGS sequence"/>
</dbReference>
<reference evidence="1" key="2">
    <citation type="submission" date="2022-01" db="EMBL/GenBank/DDBJ databases">
        <authorList>
            <person name="Yamashiro T."/>
            <person name="Shiraishi A."/>
            <person name="Satake H."/>
            <person name="Nakayama K."/>
        </authorList>
    </citation>
    <scope>NUCLEOTIDE SEQUENCE</scope>
</reference>
<evidence type="ECO:0000313" key="1">
    <source>
        <dbReference type="EMBL" id="GJT04889.1"/>
    </source>
</evidence>
<evidence type="ECO:0000313" key="2">
    <source>
        <dbReference type="Proteomes" id="UP001151760"/>
    </source>
</evidence>
<accession>A0ABQ5AUV9</accession>
<name>A0ABQ5AUV9_9ASTR</name>